<dbReference type="InterPro" id="IPR035906">
    <property type="entry name" value="MetI-like_sf"/>
</dbReference>
<comment type="similarity">
    <text evidence="7">Belongs to the binding-protein-dependent transport system permease family.</text>
</comment>
<dbReference type="EMBL" id="RJKE01000001">
    <property type="protein sequence ID" value="ROO90541.1"/>
    <property type="molecule type" value="Genomic_DNA"/>
</dbReference>
<dbReference type="SUPFAM" id="SSF161098">
    <property type="entry name" value="MetI-like"/>
    <property type="match status" value="1"/>
</dbReference>
<evidence type="ECO:0000256" key="7">
    <source>
        <dbReference type="RuleBase" id="RU363032"/>
    </source>
</evidence>
<evidence type="ECO:0000313" key="10">
    <source>
        <dbReference type="Proteomes" id="UP000272400"/>
    </source>
</evidence>
<evidence type="ECO:0000259" key="8">
    <source>
        <dbReference type="PROSITE" id="PS50928"/>
    </source>
</evidence>
<feature type="transmembrane region" description="Helical" evidence="7">
    <location>
        <begin position="100"/>
        <end position="122"/>
    </location>
</feature>
<feature type="transmembrane region" description="Helical" evidence="7">
    <location>
        <begin position="235"/>
        <end position="258"/>
    </location>
</feature>
<dbReference type="RefSeq" id="WP_123669479.1">
    <property type="nucleotide sequence ID" value="NZ_RJKE01000001.1"/>
</dbReference>
<dbReference type="PANTHER" id="PTHR43744:SF8">
    <property type="entry name" value="SN-GLYCEROL-3-PHOSPHATE TRANSPORT SYSTEM PERMEASE PROTEIN UGPE"/>
    <property type="match status" value="1"/>
</dbReference>
<accession>A0A3N1DAI5</accession>
<name>A0A3N1DAI5_9ACTN</name>
<keyword evidence="5 7" id="KW-1133">Transmembrane helix</keyword>
<dbReference type="GO" id="GO:0055085">
    <property type="term" value="P:transmembrane transport"/>
    <property type="evidence" value="ECO:0007669"/>
    <property type="project" value="InterPro"/>
</dbReference>
<feature type="transmembrane region" description="Helical" evidence="7">
    <location>
        <begin position="134"/>
        <end position="153"/>
    </location>
</feature>
<keyword evidence="2 7" id="KW-0813">Transport</keyword>
<dbReference type="Pfam" id="PF00528">
    <property type="entry name" value="BPD_transp_1"/>
    <property type="match status" value="1"/>
</dbReference>
<evidence type="ECO:0000256" key="6">
    <source>
        <dbReference type="ARBA" id="ARBA00023136"/>
    </source>
</evidence>
<keyword evidence="3" id="KW-1003">Cell membrane</keyword>
<dbReference type="GO" id="GO:0005886">
    <property type="term" value="C:plasma membrane"/>
    <property type="evidence" value="ECO:0007669"/>
    <property type="project" value="UniProtKB-SubCell"/>
</dbReference>
<dbReference type="PROSITE" id="PS50928">
    <property type="entry name" value="ABC_TM1"/>
    <property type="match status" value="1"/>
</dbReference>
<evidence type="ECO:0000256" key="5">
    <source>
        <dbReference type="ARBA" id="ARBA00022989"/>
    </source>
</evidence>
<feature type="transmembrane region" description="Helical" evidence="7">
    <location>
        <begin position="67"/>
        <end position="88"/>
    </location>
</feature>
<sequence>MRHPLLHFALICLAVLFLSPLLWLFLAALKSPDERASDHWLPAQPRWGNFADAFTRIDFSGHLLNSVILACLYSVLTTASSVCAGYGFARLTARGEKPLFALLVMTMMTPGIVTLVPTYLLFARLGLVGTYWPWVLWGLGGNAYIIFLFRQFFAAVPRELEEAAFIDGCGHVRLFLRVVLPQSGPALTASAVLTFAWAWGDWTGPRLLLDERTTTLAVAVPMGYADPSGHGVDNLLAAGSLLYVLPLLLLFLFAQRYFTAGAYASWMR</sequence>
<dbReference type="InterPro" id="IPR000515">
    <property type="entry name" value="MetI-like"/>
</dbReference>
<feature type="transmembrane region" description="Helical" evidence="7">
    <location>
        <begin position="174"/>
        <end position="199"/>
    </location>
</feature>
<proteinExistence type="inferred from homology"/>
<dbReference type="OrthoDB" id="5138956at2"/>
<dbReference type="PANTHER" id="PTHR43744">
    <property type="entry name" value="ABC TRANSPORTER PERMEASE PROTEIN MG189-RELATED-RELATED"/>
    <property type="match status" value="1"/>
</dbReference>
<evidence type="ECO:0000256" key="4">
    <source>
        <dbReference type="ARBA" id="ARBA00022692"/>
    </source>
</evidence>
<dbReference type="Proteomes" id="UP000272400">
    <property type="component" value="Unassembled WGS sequence"/>
</dbReference>
<dbReference type="AlphaFoldDB" id="A0A3N1DAI5"/>
<evidence type="ECO:0000256" key="3">
    <source>
        <dbReference type="ARBA" id="ARBA00022475"/>
    </source>
</evidence>
<keyword evidence="10" id="KW-1185">Reference proteome</keyword>
<evidence type="ECO:0000256" key="2">
    <source>
        <dbReference type="ARBA" id="ARBA00022448"/>
    </source>
</evidence>
<dbReference type="Gene3D" id="1.10.3720.10">
    <property type="entry name" value="MetI-like"/>
    <property type="match status" value="1"/>
</dbReference>
<gene>
    <name evidence="9" type="ORF">EDD29_8272</name>
</gene>
<reference evidence="9 10" key="1">
    <citation type="submission" date="2018-11" db="EMBL/GenBank/DDBJ databases">
        <title>Sequencing the genomes of 1000 actinobacteria strains.</title>
        <authorList>
            <person name="Klenk H.-P."/>
        </authorList>
    </citation>
    <scope>NUCLEOTIDE SEQUENCE [LARGE SCALE GENOMIC DNA]</scope>
    <source>
        <strain evidence="9 10">DSM 44254</strain>
    </source>
</reference>
<evidence type="ECO:0000256" key="1">
    <source>
        <dbReference type="ARBA" id="ARBA00004651"/>
    </source>
</evidence>
<dbReference type="CDD" id="cd06261">
    <property type="entry name" value="TM_PBP2"/>
    <property type="match status" value="1"/>
</dbReference>
<comment type="subcellular location">
    <subcellularLocation>
        <location evidence="1 7">Cell membrane</location>
        <topology evidence="1 7">Multi-pass membrane protein</topology>
    </subcellularLocation>
</comment>
<feature type="domain" description="ABC transmembrane type-1" evidence="8">
    <location>
        <begin position="63"/>
        <end position="254"/>
    </location>
</feature>
<comment type="caution">
    <text evidence="9">The sequence shown here is derived from an EMBL/GenBank/DDBJ whole genome shotgun (WGS) entry which is preliminary data.</text>
</comment>
<keyword evidence="6 7" id="KW-0472">Membrane</keyword>
<protein>
    <submittedName>
        <fullName evidence="9">Carbohydrate ABC transporter membrane protein 2 (CUT1 family)</fullName>
    </submittedName>
</protein>
<organism evidence="9 10">
    <name type="scientific">Actinocorallia herbida</name>
    <dbReference type="NCBI Taxonomy" id="58109"/>
    <lineage>
        <taxon>Bacteria</taxon>
        <taxon>Bacillati</taxon>
        <taxon>Actinomycetota</taxon>
        <taxon>Actinomycetes</taxon>
        <taxon>Streptosporangiales</taxon>
        <taxon>Thermomonosporaceae</taxon>
        <taxon>Actinocorallia</taxon>
    </lineage>
</organism>
<evidence type="ECO:0000313" key="9">
    <source>
        <dbReference type="EMBL" id="ROO90541.1"/>
    </source>
</evidence>
<keyword evidence="4 7" id="KW-0812">Transmembrane</keyword>